<dbReference type="Proteomes" id="UP001157006">
    <property type="component" value="Chromosome 2"/>
</dbReference>
<evidence type="ECO:0000313" key="2">
    <source>
        <dbReference type="Proteomes" id="UP001157006"/>
    </source>
</evidence>
<dbReference type="AlphaFoldDB" id="A0AAV0ZL56"/>
<proteinExistence type="predicted"/>
<accession>A0AAV0ZL56</accession>
<name>A0AAV0ZL56_VICFA</name>
<organism evidence="1 2">
    <name type="scientific">Vicia faba</name>
    <name type="common">Broad bean</name>
    <name type="synonym">Faba vulgaris</name>
    <dbReference type="NCBI Taxonomy" id="3906"/>
    <lineage>
        <taxon>Eukaryota</taxon>
        <taxon>Viridiplantae</taxon>
        <taxon>Streptophyta</taxon>
        <taxon>Embryophyta</taxon>
        <taxon>Tracheophyta</taxon>
        <taxon>Spermatophyta</taxon>
        <taxon>Magnoliopsida</taxon>
        <taxon>eudicotyledons</taxon>
        <taxon>Gunneridae</taxon>
        <taxon>Pentapetalae</taxon>
        <taxon>rosids</taxon>
        <taxon>fabids</taxon>
        <taxon>Fabales</taxon>
        <taxon>Fabaceae</taxon>
        <taxon>Papilionoideae</taxon>
        <taxon>50 kb inversion clade</taxon>
        <taxon>NPAAA clade</taxon>
        <taxon>Hologalegina</taxon>
        <taxon>IRL clade</taxon>
        <taxon>Fabeae</taxon>
        <taxon>Vicia</taxon>
    </lineage>
</organism>
<evidence type="ECO:0000313" key="1">
    <source>
        <dbReference type="EMBL" id="CAI8597090.1"/>
    </source>
</evidence>
<dbReference type="EMBL" id="OX451737">
    <property type="protein sequence ID" value="CAI8597090.1"/>
    <property type="molecule type" value="Genomic_DNA"/>
</dbReference>
<reference evidence="1 2" key="1">
    <citation type="submission" date="2023-01" db="EMBL/GenBank/DDBJ databases">
        <authorList>
            <person name="Kreplak J."/>
        </authorList>
    </citation>
    <scope>NUCLEOTIDE SEQUENCE [LARGE SCALE GENOMIC DNA]</scope>
</reference>
<keyword evidence="2" id="KW-1185">Reference proteome</keyword>
<sequence length="160" mass="18341">MTRRAEKDQKKILLEVEAHVKALKTLEYEVYSLKKMLHTLVQFTMQGVFEVCDKGHNHARHVFESYQICKRHLLYIGHAELRVKQWCSEDIDHKPPLSGSSPGGSNCIGWVTRGCSLLRPLDLRPTLFLDAPPRGHVEEVFYQKVVIENNCSPDLSDGEK</sequence>
<gene>
    <name evidence="1" type="ORF">VFH_II065200</name>
</gene>
<protein>
    <submittedName>
        <fullName evidence="1">Uncharacterized protein</fullName>
    </submittedName>
</protein>